<dbReference type="Proteomes" id="UP001301326">
    <property type="component" value="Chromosome"/>
</dbReference>
<dbReference type="KEGG" id="tput:QJT81_14730"/>
<proteinExistence type="predicted"/>
<protein>
    <submittedName>
        <fullName evidence="4">DUF4124 domain-containing protein</fullName>
    </submittedName>
</protein>
<feature type="region of interest" description="Disordered" evidence="1">
    <location>
        <begin position="199"/>
        <end position="226"/>
    </location>
</feature>
<organism evidence="4">
    <name type="scientific">Candidatus Thiothrix putei</name>
    <dbReference type="NCBI Taxonomy" id="3080811"/>
    <lineage>
        <taxon>Bacteria</taxon>
        <taxon>Pseudomonadati</taxon>
        <taxon>Pseudomonadota</taxon>
        <taxon>Gammaproteobacteria</taxon>
        <taxon>Thiotrichales</taxon>
        <taxon>Thiotrichaceae</taxon>
        <taxon>Thiothrix</taxon>
    </lineage>
</organism>
<dbReference type="Pfam" id="PF13511">
    <property type="entry name" value="DUF4124"/>
    <property type="match status" value="1"/>
</dbReference>
<gene>
    <name evidence="4" type="ORF">QJT81_14730</name>
</gene>
<reference evidence="4" key="1">
    <citation type="journal article" date="2023" name="Int. J. Mol. Sci.">
        <title>Metagenomics Revealed a New Genus 'Candidatus Thiocaldithrix dubininis' gen. nov., sp. nov. and a New Species 'Candidatus Thiothrix putei' sp. nov. in the Family Thiotrichaceae, Some Members of Which Have Traits of Both Na+- and H+-Motive Energetics.</title>
        <authorList>
            <person name="Ravin N.V."/>
            <person name="Muntyan M.S."/>
            <person name="Smolyakov D.D."/>
            <person name="Rudenko T.S."/>
            <person name="Beletsky A.V."/>
            <person name="Mardanov A.V."/>
            <person name="Grabovich M.Y."/>
        </authorList>
    </citation>
    <scope>NUCLEOTIDE SEQUENCE</scope>
    <source>
        <strain evidence="4">GKL-02</strain>
    </source>
</reference>
<accession>A0AA95HDG4</accession>
<sequence>MSPFITLSRIVVAAMLLCANGVQAGLYRWVDAAGAVHYSDVVPPTIEKQGHSQLNKQGMTIETFPAAPSEEDIAALKRRETLAKLRDAMENKQQEQDNHLLANYADTSELEAVFHSKLAVLAKNTESINERRASLEAKLASVKAQVSKIDDFTKREKLQGYVDDAEKTLAVYDQALQENQTEQDRLRQRYEKDRERLSKLLKESPSFPRPDPSTAPATLRAALDHQ</sequence>
<reference evidence="4" key="2">
    <citation type="submission" date="2023-04" db="EMBL/GenBank/DDBJ databases">
        <authorList>
            <person name="Beletskiy A.V."/>
            <person name="Mardanov A.V."/>
            <person name="Ravin N.V."/>
        </authorList>
    </citation>
    <scope>NUCLEOTIDE SEQUENCE</scope>
    <source>
        <strain evidence="4">GKL-02</strain>
    </source>
</reference>
<dbReference type="EMBL" id="CP124756">
    <property type="protein sequence ID" value="WGZ93069.1"/>
    <property type="molecule type" value="Genomic_DNA"/>
</dbReference>
<keyword evidence="2" id="KW-0732">Signal</keyword>
<dbReference type="InterPro" id="IPR025392">
    <property type="entry name" value="DUF4124"/>
</dbReference>
<evidence type="ECO:0000256" key="1">
    <source>
        <dbReference type="SAM" id="MobiDB-lite"/>
    </source>
</evidence>
<feature type="chain" id="PRO_5041678417" evidence="2">
    <location>
        <begin position="25"/>
        <end position="226"/>
    </location>
</feature>
<evidence type="ECO:0000313" key="4">
    <source>
        <dbReference type="EMBL" id="WGZ93069.1"/>
    </source>
</evidence>
<feature type="signal peptide" evidence="2">
    <location>
        <begin position="1"/>
        <end position="24"/>
    </location>
</feature>
<name>A0AA95HDG4_9GAMM</name>
<evidence type="ECO:0000256" key="2">
    <source>
        <dbReference type="SAM" id="SignalP"/>
    </source>
</evidence>
<feature type="domain" description="DUF4124" evidence="3">
    <location>
        <begin position="14"/>
        <end position="69"/>
    </location>
</feature>
<dbReference type="AlphaFoldDB" id="A0AA95HDG4"/>
<evidence type="ECO:0000259" key="3">
    <source>
        <dbReference type="Pfam" id="PF13511"/>
    </source>
</evidence>